<dbReference type="EMBL" id="UINC01200923">
    <property type="protein sequence ID" value="SVE20032.1"/>
    <property type="molecule type" value="Genomic_DNA"/>
</dbReference>
<evidence type="ECO:0000313" key="3">
    <source>
        <dbReference type="EMBL" id="SVE20032.1"/>
    </source>
</evidence>
<gene>
    <name evidence="3" type="ORF">METZ01_LOCUS472886</name>
</gene>
<dbReference type="Pfam" id="PF00700">
    <property type="entry name" value="Flagellin_C"/>
    <property type="match status" value="1"/>
</dbReference>
<evidence type="ECO:0000259" key="2">
    <source>
        <dbReference type="Pfam" id="PF00700"/>
    </source>
</evidence>
<name>A0A383BJF3_9ZZZZ</name>
<accession>A0A383BJF3</accession>
<dbReference type="InterPro" id="IPR046358">
    <property type="entry name" value="Flagellin_C"/>
</dbReference>
<evidence type="ECO:0000256" key="1">
    <source>
        <dbReference type="ARBA" id="ARBA00023143"/>
    </source>
</evidence>
<reference evidence="3" key="1">
    <citation type="submission" date="2018-05" db="EMBL/GenBank/DDBJ databases">
        <authorList>
            <person name="Lanie J.A."/>
            <person name="Ng W.-L."/>
            <person name="Kazmierczak K.M."/>
            <person name="Andrzejewski T.M."/>
            <person name="Davidsen T.M."/>
            <person name="Wayne K.J."/>
            <person name="Tettelin H."/>
            <person name="Glass J.I."/>
            <person name="Rusch D."/>
            <person name="Podicherti R."/>
            <person name="Tsui H.-C.T."/>
            <person name="Winkler M.E."/>
        </authorList>
    </citation>
    <scope>NUCLEOTIDE SEQUENCE</scope>
</reference>
<dbReference type="PANTHER" id="PTHR42792:SF2">
    <property type="entry name" value="FLAGELLIN"/>
    <property type="match status" value="1"/>
</dbReference>
<proteinExistence type="predicted"/>
<dbReference type="GO" id="GO:0005198">
    <property type="term" value="F:structural molecule activity"/>
    <property type="evidence" value="ECO:0007669"/>
    <property type="project" value="InterPro"/>
</dbReference>
<dbReference type="AlphaFoldDB" id="A0A383BJF3"/>
<dbReference type="PANTHER" id="PTHR42792">
    <property type="entry name" value="FLAGELLIN"/>
    <property type="match status" value="1"/>
</dbReference>
<feature type="domain" description="Flagellin C-terminal" evidence="2">
    <location>
        <begin position="28"/>
        <end position="101"/>
    </location>
</feature>
<dbReference type="Gene3D" id="1.20.1330.10">
    <property type="entry name" value="f41 fragment of flagellin, N-terminal domain"/>
    <property type="match status" value="1"/>
</dbReference>
<organism evidence="3">
    <name type="scientific">marine metagenome</name>
    <dbReference type="NCBI Taxonomy" id="408172"/>
    <lineage>
        <taxon>unclassified sequences</taxon>
        <taxon>metagenomes</taxon>
        <taxon>ecological metagenomes</taxon>
    </lineage>
</organism>
<sequence>AALVAQSSIYTADGFLKSIMFVSVGQFTNVIQRLADVRSENGAEMSRLNMVNELLIQNQTNLEAAHGRIMDADVALESTRFARQNVLVQASAAMVAQANQLTNIALAVLG</sequence>
<keyword evidence="1" id="KW-0975">Bacterial flagellum</keyword>
<dbReference type="GO" id="GO:0009288">
    <property type="term" value="C:bacterial-type flagellum"/>
    <property type="evidence" value="ECO:0007669"/>
    <property type="project" value="InterPro"/>
</dbReference>
<protein>
    <recommendedName>
        <fullName evidence="2">Flagellin C-terminal domain-containing protein</fullName>
    </recommendedName>
</protein>
<dbReference type="SUPFAM" id="SSF64518">
    <property type="entry name" value="Phase 1 flagellin"/>
    <property type="match status" value="1"/>
</dbReference>
<dbReference type="InterPro" id="IPR001492">
    <property type="entry name" value="Flagellin"/>
</dbReference>
<feature type="non-terminal residue" evidence="3">
    <location>
        <position position="1"/>
    </location>
</feature>